<proteinExistence type="predicted"/>
<comment type="caution">
    <text evidence="2">The sequence shown here is derived from an EMBL/GenBank/DDBJ whole genome shotgun (WGS) entry which is preliminary data.</text>
</comment>
<feature type="compositionally biased region" description="Basic residues" evidence="1">
    <location>
        <begin position="200"/>
        <end position="209"/>
    </location>
</feature>
<evidence type="ECO:0000313" key="3">
    <source>
        <dbReference type="Proteomes" id="UP001187415"/>
    </source>
</evidence>
<feature type="region of interest" description="Disordered" evidence="1">
    <location>
        <begin position="159"/>
        <end position="260"/>
    </location>
</feature>
<name>A0AA88IIT6_CHASR</name>
<keyword evidence="3" id="KW-1185">Reference proteome</keyword>
<dbReference type="EMBL" id="JAUPFM010000039">
    <property type="protein sequence ID" value="KAK2814534.1"/>
    <property type="molecule type" value="Genomic_DNA"/>
</dbReference>
<evidence type="ECO:0000256" key="1">
    <source>
        <dbReference type="SAM" id="MobiDB-lite"/>
    </source>
</evidence>
<feature type="compositionally biased region" description="Low complexity" evidence="1">
    <location>
        <begin position="168"/>
        <end position="185"/>
    </location>
</feature>
<gene>
    <name evidence="2" type="ORF">Q5P01_000333</name>
</gene>
<feature type="compositionally biased region" description="Basic residues" evidence="1">
    <location>
        <begin position="315"/>
        <end position="325"/>
    </location>
</feature>
<feature type="region of interest" description="Disordered" evidence="1">
    <location>
        <begin position="446"/>
        <end position="476"/>
    </location>
</feature>
<organism evidence="2 3">
    <name type="scientific">Channa striata</name>
    <name type="common">Snakehead murrel</name>
    <name type="synonym">Ophicephalus striatus</name>
    <dbReference type="NCBI Taxonomy" id="64152"/>
    <lineage>
        <taxon>Eukaryota</taxon>
        <taxon>Metazoa</taxon>
        <taxon>Chordata</taxon>
        <taxon>Craniata</taxon>
        <taxon>Vertebrata</taxon>
        <taxon>Euteleostomi</taxon>
        <taxon>Actinopterygii</taxon>
        <taxon>Neopterygii</taxon>
        <taxon>Teleostei</taxon>
        <taxon>Neoteleostei</taxon>
        <taxon>Acanthomorphata</taxon>
        <taxon>Anabantaria</taxon>
        <taxon>Anabantiformes</taxon>
        <taxon>Channoidei</taxon>
        <taxon>Channidae</taxon>
        <taxon>Channa</taxon>
    </lineage>
</organism>
<dbReference type="Proteomes" id="UP001187415">
    <property type="component" value="Unassembled WGS sequence"/>
</dbReference>
<feature type="region of interest" description="Disordered" evidence="1">
    <location>
        <begin position="315"/>
        <end position="360"/>
    </location>
</feature>
<protein>
    <submittedName>
        <fullName evidence="2">Uncharacterized protein</fullName>
    </submittedName>
</protein>
<feature type="region of interest" description="Disordered" evidence="1">
    <location>
        <begin position="81"/>
        <end position="129"/>
    </location>
</feature>
<evidence type="ECO:0000313" key="2">
    <source>
        <dbReference type="EMBL" id="KAK2814534.1"/>
    </source>
</evidence>
<dbReference type="AlphaFoldDB" id="A0AA88IIT6"/>
<sequence>MCRPTRDNLRNRAWLALGTARFTHALAMRAAMPTVTRSVRRARRPPAPLPGRADALFFFAARRSSRRLIAAAGCAKSSWQLLSAGSSPSPPSCTPHRARSDRLESSPPAEDPSHALSRVRPRAAPKGESHRPILAIAPVVQSQSQTFLPLAVRTATRSESPAAHCHGSSKALASSTSSVSASEPPHSARPRNAASLSPPARRRWTRTARRVPGPADLTAAVARSRSENSSAPRLPREGPARRVASGPPRAPCNPARQGRHRGRLRLSDLHRKELFAASCPLRLPILSARFRGKLGAIAVITSLIVGFHHAQQHPVLHRQQARTRIRAVAPSGRRAGRPEYEHARHSRRHSPDHPGLPGHGRSIVLSFFAATSKRKMDDRRRGAEQEHRTVFACLIVMNAELFMSARRWLHGAAVQAADPRRTQAAQHGVRHRRVQHRHLRHVRCHHGPHAHRAQGETRRGPRWQPQGRHRDRHCPKLLPTTASTTAAGAVGILTIRNPAVHVNGERSRCIGHRVGRAIELFRNPPVAIPRVTTPGAENGSSFPVKPKFLPWDGGKGPVGMIDLQMVASIGGHIEVHDTVGHCQHGKPCAIACPSDKDGGASLWPGLVPEDELWWGEEWKDVQIKGESPTMISPGVMIADRLRNPSLAGAGIGTLRDRRGKRRHRYPPIPGGSAKKVRMEIARPYPRLVRPCKHLSRSTVIPVVVGQRTEIQCEGFGASVGACSTAVFWLTSPRSQRRALR</sequence>
<accession>A0AA88IIT6</accession>
<reference evidence="2" key="1">
    <citation type="submission" date="2023-07" db="EMBL/GenBank/DDBJ databases">
        <title>Chromosome-level Genome Assembly of Striped Snakehead (Channa striata).</title>
        <authorList>
            <person name="Liu H."/>
        </authorList>
    </citation>
    <scope>NUCLEOTIDE SEQUENCE</scope>
    <source>
        <strain evidence="2">Gz</strain>
        <tissue evidence="2">Muscle</tissue>
    </source>
</reference>